<name>A0A2Z7BXE3_9LAMI</name>
<dbReference type="AlphaFoldDB" id="A0A2Z7BXE3"/>
<dbReference type="Proteomes" id="UP000250235">
    <property type="component" value="Unassembled WGS sequence"/>
</dbReference>
<sequence>MVASRLFQGVFAVYHPRPDCWEYRVFRVFRPFLDPRVPSGLLMDEGPRGDMHKGPLTSGCHAQGSSYPRDDMPKGPLKWGSEVYEFLRYQEYPPQLVLDEEMKFRTMLSPCRDLRYFTSKNLVFWCLSRLDLQIAKQIGLTYCRVGRTWCQQQLGFYGAEQVGHTNFQAELVFDGAEQFGLTYCRAGQAYRCTQVGLLPKGFYPRYFQQELGFDGVEQVELTYCRIGQTYKLPSRSDLHIAEQVRLGANNI</sequence>
<evidence type="ECO:0000313" key="1">
    <source>
        <dbReference type="EMBL" id="KZV38966.1"/>
    </source>
</evidence>
<reference evidence="1 2" key="1">
    <citation type="journal article" date="2015" name="Proc. Natl. Acad. Sci. U.S.A.">
        <title>The resurrection genome of Boea hygrometrica: A blueprint for survival of dehydration.</title>
        <authorList>
            <person name="Xiao L."/>
            <person name="Yang G."/>
            <person name="Zhang L."/>
            <person name="Yang X."/>
            <person name="Zhao S."/>
            <person name="Ji Z."/>
            <person name="Zhou Q."/>
            <person name="Hu M."/>
            <person name="Wang Y."/>
            <person name="Chen M."/>
            <person name="Xu Y."/>
            <person name="Jin H."/>
            <person name="Xiao X."/>
            <person name="Hu G."/>
            <person name="Bao F."/>
            <person name="Hu Y."/>
            <person name="Wan P."/>
            <person name="Li L."/>
            <person name="Deng X."/>
            <person name="Kuang T."/>
            <person name="Xiang C."/>
            <person name="Zhu J.K."/>
            <person name="Oliver M.J."/>
            <person name="He Y."/>
        </authorList>
    </citation>
    <scope>NUCLEOTIDE SEQUENCE [LARGE SCALE GENOMIC DNA]</scope>
    <source>
        <strain evidence="2">cv. XS01</strain>
    </source>
</reference>
<protein>
    <submittedName>
        <fullName evidence="1">Uncharacterized protein</fullName>
    </submittedName>
</protein>
<dbReference type="EMBL" id="KV001387">
    <property type="protein sequence ID" value="KZV38966.1"/>
    <property type="molecule type" value="Genomic_DNA"/>
</dbReference>
<gene>
    <name evidence="1" type="ORF">F511_40167</name>
</gene>
<proteinExistence type="predicted"/>
<accession>A0A2Z7BXE3</accession>
<keyword evidence="2" id="KW-1185">Reference proteome</keyword>
<organism evidence="1 2">
    <name type="scientific">Dorcoceras hygrometricum</name>
    <dbReference type="NCBI Taxonomy" id="472368"/>
    <lineage>
        <taxon>Eukaryota</taxon>
        <taxon>Viridiplantae</taxon>
        <taxon>Streptophyta</taxon>
        <taxon>Embryophyta</taxon>
        <taxon>Tracheophyta</taxon>
        <taxon>Spermatophyta</taxon>
        <taxon>Magnoliopsida</taxon>
        <taxon>eudicotyledons</taxon>
        <taxon>Gunneridae</taxon>
        <taxon>Pentapetalae</taxon>
        <taxon>asterids</taxon>
        <taxon>lamiids</taxon>
        <taxon>Lamiales</taxon>
        <taxon>Gesneriaceae</taxon>
        <taxon>Didymocarpoideae</taxon>
        <taxon>Trichosporeae</taxon>
        <taxon>Loxocarpinae</taxon>
        <taxon>Dorcoceras</taxon>
    </lineage>
</organism>
<evidence type="ECO:0000313" key="2">
    <source>
        <dbReference type="Proteomes" id="UP000250235"/>
    </source>
</evidence>